<dbReference type="Proteomes" id="UP000198512">
    <property type="component" value="Unassembled WGS sequence"/>
</dbReference>
<dbReference type="Gene3D" id="2.170.130.10">
    <property type="entry name" value="TonB-dependent receptor, plug domain"/>
    <property type="match status" value="1"/>
</dbReference>
<dbReference type="Pfam" id="PF07715">
    <property type="entry name" value="Plug"/>
    <property type="match status" value="1"/>
</dbReference>
<evidence type="ECO:0000256" key="5">
    <source>
        <dbReference type="ARBA" id="ARBA00022496"/>
    </source>
</evidence>
<keyword evidence="7" id="KW-0732">Signal</keyword>
<accession>A0ABY1BHB4</accession>
<evidence type="ECO:0000256" key="4">
    <source>
        <dbReference type="ARBA" id="ARBA00022452"/>
    </source>
</evidence>
<dbReference type="SUPFAM" id="SSF56935">
    <property type="entry name" value="Porins"/>
    <property type="match status" value="1"/>
</dbReference>
<evidence type="ECO:0000256" key="6">
    <source>
        <dbReference type="ARBA" id="ARBA00022692"/>
    </source>
</evidence>
<keyword evidence="10 12" id="KW-0472">Membrane</keyword>
<protein>
    <submittedName>
        <fullName evidence="15">Heme acquisition protein HasR</fullName>
    </submittedName>
</protein>
<name>A0ABY1BHB4_9PSED</name>
<evidence type="ECO:0000313" key="15">
    <source>
        <dbReference type="EMBL" id="SEQ87621.1"/>
    </source>
</evidence>
<dbReference type="PANTHER" id="PTHR30069:SF41">
    <property type="entry name" value="HEME_HEMOPEXIN UTILIZATION PROTEIN C"/>
    <property type="match status" value="1"/>
</dbReference>
<dbReference type="RefSeq" id="WP_083251815.1">
    <property type="nucleotide sequence ID" value="NZ_FOFP01000011.1"/>
</dbReference>
<evidence type="ECO:0000256" key="12">
    <source>
        <dbReference type="PROSITE-ProRule" id="PRU01360"/>
    </source>
</evidence>
<dbReference type="NCBIfam" id="TIGR01785">
    <property type="entry name" value="TonB-hemin"/>
    <property type="match status" value="1"/>
</dbReference>
<dbReference type="CDD" id="cd01347">
    <property type="entry name" value="ligand_gated_channel"/>
    <property type="match status" value="1"/>
</dbReference>
<evidence type="ECO:0000259" key="14">
    <source>
        <dbReference type="SMART" id="SM00965"/>
    </source>
</evidence>
<evidence type="ECO:0000256" key="11">
    <source>
        <dbReference type="ARBA" id="ARBA00023237"/>
    </source>
</evidence>
<keyword evidence="11 12" id="KW-0998">Cell outer membrane</keyword>
<reference evidence="15 16" key="1">
    <citation type="submission" date="2016-10" db="EMBL/GenBank/DDBJ databases">
        <authorList>
            <person name="Varghese N."/>
            <person name="Submissions S."/>
        </authorList>
    </citation>
    <scope>NUCLEOTIDE SEQUENCE [LARGE SCALE GENOMIC DNA]</scope>
    <source>
        <strain evidence="15 16">CIP 109853</strain>
    </source>
</reference>
<dbReference type="Pfam" id="PF07660">
    <property type="entry name" value="STN"/>
    <property type="match status" value="1"/>
</dbReference>
<dbReference type="InterPro" id="IPR011662">
    <property type="entry name" value="Secretin/TonB_short_N"/>
</dbReference>
<evidence type="ECO:0000256" key="13">
    <source>
        <dbReference type="RuleBase" id="RU003357"/>
    </source>
</evidence>
<keyword evidence="16" id="KW-1185">Reference proteome</keyword>
<keyword evidence="9 13" id="KW-0798">TonB box</keyword>
<gene>
    <name evidence="15" type="ORF">SAMN05216600_11136</name>
</gene>
<sequence>MSHRPSAPSPTPRRAAPAVLLSGVSLGVALALSSSAFAVEPAGEAASAQRQVMAFDIAAQPLDRAALVFAEQAGVQVFFDSARLQGFRSSALQGRYSLDDALRRLLDKTPVDYHLDGANQVTLTRRVLADDQVLQMQSVTVEGRSLSERQETYLQPRSVAVIDREQIDRNPPRHAADLLEQTSGVYTAVSQQDPGLSVNIRGVQDYGRVNMNIDGMRQNYQQSGHQQRNGTMYIDPELLSNVTVEKGATSGMGGAGVIGGVAEFSTLNARDFIHEGKEFGGRVRATTGLGGYANGTDFIGSSAFALGNEIGDILLAASERHLGDYDPGTHGSIGELRTGSAGNPEIEDRIKTSPVAYSGSTMRSRLAKLGLNLAHEQRVQLSYLRTQVSYDDANIMDVADEDLWEKLGSSNVVSQNFAVDYSYAPDNPLIDFKAKLYHVDTRNDQSTLTRGTTLGYSTTYQTDTYGLQVQNTSTFALSQVSILQADYGLEFFHDKVSPESDQAISSSSAVDYPFAEGMTPEGSRAMGSLFTRLDYEYDGWLNLNAGLRYDRYHLRGETGMNTRSFCTLEGACSNAQINVPVLYEVDREEGRFSPTFGLAIKPGVDWLQLFASYGKGWRPPAVTEALVSGRPHGGGTETLYPSPFLEPERSTTWEVGFNIARENLFLAEDRLGIKAAYFDTRIKDFMFLGYGLQRPGYSPIATLGTTAYVNNLETTRFRGVEYSLDYDAGGFYGNLSYTHMIGANDYCKRAAWLGGVESPVYGTGGRRPPIIGMEPDEFSNQSVNCGGIMGTAEHMPMDRGSLTLGARLLERKLDIGVRARYSEGYSLTHEDEEAQDMTYPADWKPYTVYDLFGSYQATDAITLRLAVDNVTDKAYLVPLGDVLAFTLGRGRTVQGTLEYTF</sequence>
<evidence type="ECO:0000256" key="2">
    <source>
        <dbReference type="ARBA" id="ARBA00009810"/>
    </source>
</evidence>
<organism evidence="15 16">
    <name type="scientific">Pseudomonas cuatrocienegasensis</name>
    <dbReference type="NCBI Taxonomy" id="543360"/>
    <lineage>
        <taxon>Bacteria</taxon>
        <taxon>Pseudomonadati</taxon>
        <taxon>Pseudomonadota</taxon>
        <taxon>Gammaproteobacteria</taxon>
        <taxon>Pseudomonadales</taxon>
        <taxon>Pseudomonadaceae</taxon>
        <taxon>Pseudomonas</taxon>
    </lineage>
</organism>
<dbReference type="NCBIfam" id="TIGR01786">
    <property type="entry name" value="TonB-hemlactrns"/>
    <property type="match status" value="1"/>
</dbReference>
<dbReference type="InterPro" id="IPR011276">
    <property type="entry name" value="TonB_haem/Hb_rcpt"/>
</dbReference>
<dbReference type="PANTHER" id="PTHR30069">
    <property type="entry name" value="TONB-DEPENDENT OUTER MEMBRANE RECEPTOR"/>
    <property type="match status" value="1"/>
</dbReference>
<evidence type="ECO:0000256" key="8">
    <source>
        <dbReference type="ARBA" id="ARBA00023004"/>
    </source>
</evidence>
<comment type="subcellular location">
    <subcellularLocation>
        <location evidence="1 12">Cell outer membrane</location>
        <topology evidence="1 12">Multi-pass membrane protein</topology>
    </subcellularLocation>
</comment>
<proteinExistence type="inferred from homology"/>
<dbReference type="InterPro" id="IPR012910">
    <property type="entry name" value="Plug_dom"/>
</dbReference>
<keyword evidence="8" id="KW-0408">Iron</keyword>
<dbReference type="InterPro" id="IPR010949">
    <property type="entry name" value="TonB_Hb/transfer/lactofer_rcpt"/>
</dbReference>
<dbReference type="Gene3D" id="3.55.50.30">
    <property type="match status" value="1"/>
</dbReference>
<dbReference type="SMART" id="SM00965">
    <property type="entry name" value="STN"/>
    <property type="match status" value="1"/>
</dbReference>
<dbReference type="EMBL" id="FOFP01000011">
    <property type="protein sequence ID" value="SEQ87621.1"/>
    <property type="molecule type" value="Genomic_DNA"/>
</dbReference>
<keyword evidence="6 12" id="KW-0812">Transmembrane</keyword>
<evidence type="ECO:0000313" key="16">
    <source>
        <dbReference type="Proteomes" id="UP000198512"/>
    </source>
</evidence>
<comment type="caution">
    <text evidence="15">The sequence shown here is derived from an EMBL/GenBank/DDBJ whole genome shotgun (WGS) entry which is preliminary data.</text>
</comment>
<dbReference type="PROSITE" id="PS52016">
    <property type="entry name" value="TONB_DEPENDENT_REC_3"/>
    <property type="match status" value="1"/>
</dbReference>
<dbReference type="Pfam" id="PF00593">
    <property type="entry name" value="TonB_dep_Rec_b-barrel"/>
    <property type="match status" value="1"/>
</dbReference>
<keyword evidence="4 12" id="KW-1134">Transmembrane beta strand</keyword>
<evidence type="ECO:0000256" key="7">
    <source>
        <dbReference type="ARBA" id="ARBA00022729"/>
    </source>
</evidence>
<dbReference type="InterPro" id="IPR000531">
    <property type="entry name" value="Beta-barrel_TonB"/>
</dbReference>
<dbReference type="InterPro" id="IPR036942">
    <property type="entry name" value="Beta-barrel_TonB_sf"/>
</dbReference>
<feature type="domain" description="Secretin/TonB short N-terminal" evidence="14">
    <location>
        <begin position="75"/>
        <end position="126"/>
    </location>
</feature>
<evidence type="ECO:0000256" key="10">
    <source>
        <dbReference type="ARBA" id="ARBA00023136"/>
    </source>
</evidence>
<keyword evidence="3 12" id="KW-0813">Transport</keyword>
<dbReference type="Gene3D" id="2.40.170.20">
    <property type="entry name" value="TonB-dependent receptor, beta-barrel domain"/>
    <property type="match status" value="1"/>
</dbReference>
<comment type="similarity">
    <text evidence="2 12 13">Belongs to the TonB-dependent receptor family.</text>
</comment>
<evidence type="ECO:0000256" key="1">
    <source>
        <dbReference type="ARBA" id="ARBA00004571"/>
    </source>
</evidence>
<dbReference type="InterPro" id="IPR037066">
    <property type="entry name" value="Plug_dom_sf"/>
</dbReference>
<evidence type="ECO:0000256" key="9">
    <source>
        <dbReference type="ARBA" id="ARBA00023077"/>
    </source>
</evidence>
<keyword evidence="5" id="KW-0406">Ion transport</keyword>
<keyword evidence="5" id="KW-0410">Iron transport</keyword>
<dbReference type="InterPro" id="IPR039426">
    <property type="entry name" value="TonB-dep_rcpt-like"/>
</dbReference>
<evidence type="ECO:0000256" key="3">
    <source>
        <dbReference type="ARBA" id="ARBA00022448"/>
    </source>
</evidence>